<name>A0A1W1V9M3_9FIRM</name>
<dbReference type="InterPro" id="IPR001949">
    <property type="entry name" value="NADH-UbQ_OxRdtase_51kDa_CS"/>
</dbReference>
<dbReference type="SUPFAM" id="SSF140490">
    <property type="entry name" value="Nqo1C-terminal domain-like"/>
    <property type="match status" value="1"/>
</dbReference>
<dbReference type="Gene3D" id="3.10.20.600">
    <property type="match status" value="1"/>
</dbReference>
<dbReference type="InterPro" id="IPR037225">
    <property type="entry name" value="Nuo51_FMN-bd_sf"/>
</dbReference>
<dbReference type="EMBL" id="LT838272">
    <property type="protein sequence ID" value="SMB90082.1"/>
    <property type="molecule type" value="Genomic_DNA"/>
</dbReference>
<dbReference type="Gene3D" id="3.40.30.10">
    <property type="entry name" value="Glutaredoxin"/>
    <property type="match status" value="1"/>
</dbReference>
<evidence type="ECO:0000313" key="8">
    <source>
        <dbReference type="Proteomes" id="UP000192569"/>
    </source>
</evidence>
<evidence type="ECO:0000259" key="6">
    <source>
        <dbReference type="PROSITE" id="PS51379"/>
    </source>
</evidence>
<dbReference type="GO" id="GO:0046872">
    <property type="term" value="F:metal ion binding"/>
    <property type="evidence" value="ECO:0007669"/>
    <property type="project" value="UniProtKB-KW"/>
</dbReference>
<dbReference type="InterPro" id="IPR019554">
    <property type="entry name" value="Soluble_ligand-bd"/>
</dbReference>
<dbReference type="InterPro" id="IPR036249">
    <property type="entry name" value="Thioredoxin-like_sf"/>
</dbReference>
<evidence type="ECO:0000256" key="2">
    <source>
        <dbReference type="ARBA" id="ARBA00022485"/>
    </source>
</evidence>
<dbReference type="InterPro" id="IPR017896">
    <property type="entry name" value="4Fe4S_Fe-S-bd"/>
</dbReference>
<protein>
    <submittedName>
        <fullName evidence="7">NAD(P)-dependent iron-only hydrogenase diaphorase component flavoprotein</fullName>
    </submittedName>
</protein>
<sequence>MRSLAEWRASIQEARLKQKLKPRLTVGLGTCGIAAGGEKVLTSIREEAQRRGLDLDVGFTSCVGMCYAEPIVEVALPGKPRVFYGDISPAKVGKLLEVHVGSGQPVEEWALIQVTDGAEPYPGIPRMEDSLYFRQQVRVVTSRLGLTDPESLEEYIATGGYEALEKVLSQMTPEQVIEEIKISGLRGRGGAGFPTGLKWSFTRNAPGDKKYVVCNADEGDPGAFMDRSVLEGDPFSVIEGMTIAAYAIGADEGYIYCRAEYPLALKRLRGAISKARAHGLLGDNILDSGFSFHLHIKAGAGAFVCGEETALLASIEGRRGMPRVRPPFPAQKGLWGKPTNINNVETYANVPFIIRRGGNWFASMGTEKSKGTKVFCLTGKVKKTGLIEVPMGITLREVIFGIAGGIQEDRKFKAVQIGGPSGGCLPEEKLDLQVDYESLTAAGAIMGSGGMVVMDENTCMVDVARFFLNFTQAESCGKCTPCREGTKRMLEILTRICEGRGRMEDLDTLERLARVIKNTALCGLGQTCPNPILSTLQYFRHEYEAHIRDKRCPAHVCQALLVFSILEDKCTGCGACRVACPVGAINGERKQPHHIDTSRCIKCGSCLEKCKFGAVVKV</sequence>
<dbReference type="PROSITE" id="PS00198">
    <property type="entry name" value="4FE4S_FER_1"/>
    <property type="match status" value="1"/>
</dbReference>
<dbReference type="SMART" id="SM00928">
    <property type="entry name" value="NADH_4Fe-4S"/>
    <property type="match status" value="1"/>
</dbReference>
<dbReference type="GO" id="GO:0010181">
    <property type="term" value="F:FMN binding"/>
    <property type="evidence" value="ECO:0007669"/>
    <property type="project" value="InterPro"/>
</dbReference>
<accession>A0A1W1V9M3</accession>
<dbReference type="SUPFAM" id="SSF142984">
    <property type="entry name" value="Nqo1 middle domain-like"/>
    <property type="match status" value="1"/>
</dbReference>
<keyword evidence="4" id="KW-0408">Iron</keyword>
<dbReference type="InterPro" id="IPR019575">
    <property type="entry name" value="Nuop51_4Fe4S-bd"/>
</dbReference>
<keyword evidence="2" id="KW-0004">4Fe-4S</keyword>
<dbReference type="SUPFAM" id="SSF54862">
    <property type="entry name" value="4Fe-4S ferredoxins"/>
    <property type="match status" value="1"/>
</dbReference>
<dbReference type="RefSeq" id="WP_084663269.1">
    <property type="nucleotide sequence ID" value="NZ_LT838272.1"/>
</dbReference>
<dbReference type="Gene3D" id="6.10.250.1450">
    <property type="match status" value="1"/>
</dbReference>
<dbReference type="Gene3D" id="3.40.50.11540">
    <property type="entry name" value="NADH-ubiquinone oxidoreductase 51kDa subunit"/>
    <property type="match status" value="1"/>
</dbReference>
<evidence type="ECO:0000256" key="3">
    <source>
        <dbReference type="ARBA" id="ARBA00022723"/>
    </source>
</evidence>
<dbReference type="InterPro" id="IPR017900">
    <property type="entry name" value="4Fe4S_Fe_S_CS"/>
</dbReference>
<dbReference type="PANTHER" id="PTHR43578">
    <property type="entry name" value="NADH-QUINONE OXIDOREDUCTASE SUBUNIT F"/>
    <property type="match status" value="1"/>
</dbReference>
<dbReference type="Pfam" id="PF01512">
    <property type="entry name" value="Complex1_51K"/>
    <property type="match status" value="1"/>
</dbReference>
<proteinExistence type="inferred from homology"/>
<dbReference type="Pfam" id="PF10531">
    <property type="entry name" value="SLBB"/>
    <property type="match status" value="1"/>
</dbReference>
<feature type="domain" description="4Fe-4S ferredoxin-type" evidence="6">
    <location>
        <begin position="561"/>
        <end position="590"/>
    </location>
</feature>
<dbReference type="GO" id="GO:0008137">
    <property type="term" value="F:NADH dehydrogenase (ubiquinone) activity"/>
    <property type="evidence" value="ECO:0007669"/>
    <property type="project" value="InterPro"/>
</dbReference>
<keyword evidence="3" id="KW-0479">Metal-binding</keyword>
<dbReference type="Proteomes" id="UP000192569">
    <property type="component" value="Chromosome I"/>
</dbReference>
<comment type="similarity">
    <text evidence="1">Belongs to the complex I 51 kDa subunit family.</text>
</comment>
<evidence type="ECO:0000313" key="7">
    <source>
        <dbReference type="EMBL" id="SMB90082.1"/>
    </source>
</evidence>
<dbReference type="SUPFAM" id="SSF52833">
    <property type="entry name" value="Thioredoxin-like"/>
    <property type="match status" value="1"/>
</dbReference>
<keyword evidence="5" id="KW-0411">Iron-sulfur</keyword>
<organism evidence="7 8">
    <name type="scientific">Thermanaeromonas toyohensis ToBE</name>
    <dbReference type="NCBI Taxonomy" id="698762"/>
    <lineage>
        <taxon>Bacteria</taxon>
        <taxon>Bacillati</taxon>
        <taxon>Bacillota</taxon>
        <taxon>Clostridia</taxon>
        <taxon>Neomoorellales</taxon>
        <taxon>Neomoorellaceae</taxon>
        <taxon>Thermanaeromonas</taxon>
    </lineage>
</organism>
<dbReference type="STRING" id="698762.SAMN00808754_0248"/>
<dbReference type="SUPFAM" id="SSF142019">
    <property type="entry name" value="Nqo1 FMN-binding domain-like"/>
    <property type="match status" value="1"/>
</dbReference>
<dbReference type="PROSITE" id="PS00645">
    <property type="entry name" value="COMPLEX1_51K_2"/>
    <property type="match status" value="1"/>
</dbReference>
<dbReference type="AlphaFoldDB" id="A0A1W1V9M3"/>
<evidence type="ECO:0000256" key="4">
    <source>
        <dbReference type="ARBA" id="ARBA00023004"/>
    </source>
</evidence>
<dbReference type="Gene3D" id="1.20.1440.230">
    <property type="entry name" value="NADH-ubiquinone oxidoreductase 51kDa subunit, iron-sulphur binding domain"/>
    <property type="match status" value="1"/>
</dbReference>
<dbReference type="NCBIfam" id="NF010120">
    <property type="entry name" value="PRK13596.1"/>
    <property type="match status" value="1"/>
</dbReference>
<dbReference type="GO" id="GO:0051539">
    <property type="term" value="F:4 iron, 4 sulfur cluster binding"/>
    <property type="evidence" value="ECO:0007669"/>
    <property type="project" value="UniProtKB-KW"/>
</dbReference>
<dbReference type="FunFam" id="1.20.1440.230:FF:000001">
    <property type="entry name" value="Mitochondrial NADH dehydrogenase flavoprotein 1"/>
    <property type="match status" value="1"/>
</dbReference>
<keyword evidence="8" id="KW-1185">Reference proteome</keyword>
<dbReference type="CDD" id="cd02980">
    <property type="entry name" value="TRX_Fd_family"/>
    <property type="match status" value="1"/>
</dbReference>
<dbReference type="PROSITE" id="PS51379">
    <property type="entry name" value="4FE4S_FER_2"/>
    <property type="match status" value="2"/>
</dbReference>
<reference evidence="7 8" key="1">
    <citation type="submission" date="2017-04" db="EMBL/GenBank/DDBJ databases">
        <authorList>
            <person name="Afonso C.L."/>
            <person name="Miller P.J."/>
            <person name="Scott M.A."/>
            <person name="Spackman E."/>
            <person name="Goraichik I."/>
            <person name="Dimitrov K.M."/>
            <person name="Suarez D.L."/>
            <person name="Swayne D.E."/>
        </authorList>
    </citation>
    <scope>NUCLEOTIDE SEQUENCE [LARGE SCALE GENOMIC DNA]</scope>
    <source>
        <strain evidence="7 8">ToBE</strain>
    </source>
</reference>
<evidence type="ECO:0000256" key="1">
    <source>
        <dbReference type="ARBA" id="ARBA00007523"/>
    </source>
</evidence>
<feature type="domain" description="4Fe-4S ferredoxin-type" evidence="6">
    <location>
        <begin position="591"/>
        <end position="618"/>
    </location>
</feature>
<gene>
    <name evidence="7" type="ORF">SAMN00808754_0248</name>
</gene>
<dbReference type="InterPro" id="IPR011538">
    <property type="entry name" value="Nuo51_FMN-bd"/>
</dbReference>
<dbReference type="FunFam" id="3.40.50.11540:FF:000001">
    <property type="entry name" value="NADH dehydrogenase [ubiquinone] flavoprotein 1, mitochondrial"/>
    <property type="match status" value="1"/>
</dbReference>
<evidence type="ECO:0000256" key="5">
    <source>
        <dbReference type="ARBA" id="ARBA00023014"/>
    </source>
</evidence>
<dbReference type="Gene3D" id="3.30.70.20">
    <property type="match status" value="2"/>
</dbReference>
<dbReference type="Pfam" id="PF10589">
    <property type="entry name" value="NADH_4Fe-4S"/>
    <property type="match status" value="1"/>
</dbReference>
<dbReference type="Pfam" id="PF13237">
    <property type="entry name" value="Fer4_10"/>
    <property type="match status" value="1"/>
</dbReference>
<dbReference type="InterPro" id="IPR037207">
    <property type="entry name" value="Nuop51_4Fe4S-bd_sf"/>
</dbReference>
<dbReference type="PANTHER" id="PTHR43578:SF3">
    <property type="entry name" value="NADH-QUINONE OXIDOREDUCTASE SUBUNIT F"/>
    <property type="match status" value="1"/>
</dbReference>